<dbReference type="Proteomes" id="UP001157418">
    <property type="component" value="Unassembled WGS sequence"/>
</dbReference>
<accession>A0AAU9M925</accession>
<evidence type="ECO:0000313" key="2">
    <source>
        <dbReference type="Proteomes" id="UP001157418"/>
    </source>
</evidence>
<sequence>MFVLRLGSKVFCLKAFATIQTISYSARHHPAPPKPSSLLYRCHRHLLQLCRGICRLSPSHLFTIASLDFNLLQILPTYTRNTRIYDPLICPLRISVKFSLEENAVLDITTDCTWSNLKATFRAKFCRYLVTKMQSTFAFILCGVFVILKLNNYMPPKVGNRFFLDKLQKRKQNESHVSGRKSSTRLAHKEASLGAIASDASSTQRFYPRICR</sequence>
<protein>
    <submittedName>
        <fullName evidence="1">Uncharacterized protein</fullName>
    </submittedName>
</protein>
<reference evidence="1 2" key="1">
    <citation type="submission" date="2022-01" db="EMBL/GenBank/DDBJ databases">
        <authorList>
            <person name="Xiong W."/>
            <person name="Schranz E."/>
        </authorList>
    </citation>
    <scope>NUCLEOTIDE SEQUENCE [LARGE SCALE GENOMIC DNA]</scope>
</reference>
<keyword evidence="2" id="KW-1185">Reference proteome</keyword>
<comment type="caution">
    <text evidence="1">The sequence shown here is derived from an EMBL/GenBank/DDBJ whole genome shotgun (WGS) entry which is preliminary data.</text>
</comment>
<dbReference type="AlphaFoldDB" id="A0AAU9M925"/>
<organism evidence="1 2">
    <name type="scientific">Lactuca virosa</name>
    <dbReference type="NCBI Taxonomy" id="75947"/>
    <lineage>
        <taxon>Eukaryota</taxon>
        <taxon>Viridiplantae</taxon>
        <taxon>Streptophyta</taxon>
        <taxon>Embryophyta</taxon>
        <taxon>Tracheophyta</taxon>
        <taxon>Spermatophyta</taxon>
        <taxon>Magnoliopsida</taxon>
        <taxon>eudicotyledons</taxon>
        <taxon>Gunneridae</taxon>
        <taxon>Pentapetalae</taxon>
        <taxon>asterids</taxon>
        <taxon>campanulids</taxon>
        <taxon>Asterales</taxon>
        <taxon>Asteraceae</taxon>
        <taxon>Cichorioideae</taxon>
        <taxon>Cichorieae</taxon>
        <taxon>Lactucinae</taxon>
        <taxon>Lactuca</taxon>
    </lineage>
</organism>
<dbReference type="EMBL" id="CAKMRJ010001112">
    <property type="protein sequence ID" value="CAH1422021.1"/>
    <property type="molecule type" value="Genomic_DNA"/>
</dbReference>
<gene>
    <name evidence="1" type="ORF">LVIROSA_LOCUS9383</name>
</gene>
<name>A0AAU9M925_9ASTR</name>
<evidence type="ECO:0000313" key="1">
    <source>
        <dbReference type="EMBL" id="CAH1422021.1"/>
    </source>
</evidence>
<proteinExistence type="predicted"/>